<accession>A0ABR8P3E5</accession>
<comment type="caution">
    <text evidence="1">The sequence shown here is derived from an EMBL/GenBank/DDBJ whole genome shotgun (WGS) entry which is preliminary data.</text>
</comment>
<organism evidence="1 2">
    <name type="scientific">Limosilactobacillus walteri</name>
    <dbReference type="NCBI Taxonomy" id="2268022"/>
    <lineage>
        <taxon>Bacteria</taxon>
        <taxon>Bacillati</taxon>
        <taxon>Bacillota</taxon>
        <taxon>Bacilli</taxon>
        <taxon>Lactobacillales</taxon>
        <taxon>Lactobacillaceae</taxon>
        <taxon>Limosilactobacillus</taxon>
    </lineage>
</organism>
<evidence type="ECO:0000313" key="2">
    <source>
        <dbReference type="Proteomes" id="UP000704341"/>
    </source>
</evidence>
<reference evidence="1 2" key="1">
    <citation type="submission" date="2018-07" db="EMBL/GenBank/DDBJ databases">
        <title>Phylogenomic Insights into understanding Host Adaptation of Lactobacillus reuteri by a novel species, Lactobacillus spp. M31.</title>
        <authorList>
            <person name="Sharma S."/>
            <person name="Patil P."/>
            <person name="Korpole S."/>
            <person name="Patil P.B."/>
        </authorList>
    </citation>
    <scope>NUCLEOTIDE SEQUENCE [LARGE SCALE GENOMIC DNA]</scope>
    <source>
        <strain evidence="1 2">M31</strain>
    </source>
</reference>
<evidence type="ECO:0000313" key="1">
    <source>
        <dbReference type="EMBL" id="MBD5805533.1"/>
    </source>
</evidence>
<dbReference type="RefSeq" id="WP_191667384.1">
    <property type="nucleotide sequence ID" value="NZ_QORN01000001.1"/>
</dbReference>
<gene>
    <name evidence="1" type="ORF">DTK66_00150</name>
</gene>
<proteinExistence type="predicted"/>
<protein>
    <submittedName>
        <fullName evidence="1">Uncharacterized protein</fullName>
    </submittedName>
</protein>
<name>A0ABR8P3E5_9LACO</name>
<dbReference type="Proteomes" id="UP000704341">
    <property type="component" value="Unassembled WGS sequence"/>
</dbReference>
<dbReference type="EMBL" id="QORN01000001">
    <property type="protein sequence ID" value="MBD5805533.1"/>
    <property type="molecule type" value="Genomic_DNA"/>
</dbReference>
<keyword evidence="2" id="KW-1185">Reference proteome</keyword>
<sequence length="126" mass="14596">MILSQKQIVPILDELLQTAWQEHQKQLPLEHGHIKPAQLAQFEHNCHDLATIVNDLQLLLSLPADTTYYIKWQVTIFEEQLPEVDLHIRPITPASHHPLTISPRLLALFTDYFIKVGRIPNPWLIS</sequence>